<dbReference type="SUPFAM" id="SSF49599">
    <property type="entry name" value="TRAF domain-like"/>
    <property type="match status" value="1"/>
</dbReference>
<dbReference type="OrthoDB" id="1743416at2759"/>
<dbReference type="Proteomes" id="UP000595140">
    <property type="component" value="Unassembled WGS sequence"/>
</dbReference>
<evidence type="ECO:0000259" key="1">
    <source>
        <dbReference type="PROSITE" id="PS50144"/>
    </source>
</evidence>
<dbReference type="EMBL" id="OOIL02000230">
    <property type="protein sequence ID" value="VFQ62500.1"/>
    <property type="molecule type" value="Genomic_DNA"/>
</dbReference>
<gene>
    <name evidence="2" type="ORF">CCAM_LOCUS4276</name>
</gene>
<dbReference type="SMART" id="SM00061">
    <property type="entry name" value="MATH"/>
    <property type="match status" value="1"/>
</dbReference>
<evidence type="ECO:0000313" key="2">
    <source>
        <dbReference type="EMBL" id="VFQ62500.1"/>
    </source>
</evidence>
<reference evidence="2 3" key="1">
    <citation type="submission" date="2018-04" db="EMBL/GenBank/DDBJ databases">
        <authorList>
            <person name="Vogel A."/>
        </authorList>
    </citation>
    <scope>NUCLEOTIDE SEQUENCE [LARGE SCALE GENOMIC DNA]</scope>
</reference>
<dbReference type="InterPro" id="IPR008974">
    <property type="entry name" value="TRAF-like"/>
</dbReference>
<accession>A0A484KAP8</accession>
<evidence type="ECO:0000313" key="3">
    <source>
        <dbReference type="Proteomes" id="UP000595140"/>
    </source>
</evidence>
<dbReference type="InterPro" id="IPR002083">
    <property type="entry name" value="MATH/TRAF_dom"/>
</dbReference>
<dbReference type="AlphaFoldDB" id="A0A484KAP8"/>
<dbReference type="Pfam" id="PF22486">
    <property type="entry name" value="MATH_2"/>
    <property type="match status" value="2"/>
</dbReference>
<sequence length="198" mass="22412">MLHIESFSSLTLLLSDGGGTQFFKSQIFHACGHKWTFSVYPNGGVYRGSKGNTSVFLSIEDTDALPLGWEVYADLKFFLFDQRRDKYLVFQDNKVNRFHVVVELSTEEEYLALRLKLVGSKDGSTAPRLLVNFMMSIRNQLSGKDKTAKDCGWVTEKSAWGWSKFIPLIDLQDPCKGFLVDNCIIIEANTRNVSIVHS</sequence>
<dbReference type="CDD" id="cd00121">
    <property type="entry name" value="MATH"/>
    <property type="match status" value="1"/>
</dbReference>
<dbReference type="PANTHER" id="PTHR46162:SF40">
    <property type="entry name" value="TRAF-LIKE FAMILY PROTEIN"/>
    <property type="match status" value="1"/>
</dbReference>
<organism evidence="2 3">
    <name type="scientific">Cuscuta campestris</name>
    <dbReference type="NCBI Taxonomy" id="132261"/>
    <lineage>
        <taxon>Eukaryota</taxon>
        <taxon>Viridiplantae</taxon>
        <taxon>Streptophyta</taxon>
        <taxon>Embryophyta</taxon>
        <taxon>Tracheophyta</taxon>
        <taxon>Spermatophyta</taxon>
        <taxon>Magnoliopsida</taxon>
        <taxon>eudicotyledons</taxon>
        <taxon>Gunneridae</taxon>
        <taxon>Pentapetalae</taxon>
        <taxon>asterids</taxon>
        <taxon>lamiids</taxon>
        <taxon>Solanales</taxon>
        <taxon>Convolvulaceae</taxon>
        <taxon>Cuscuteae</taxon>
        <taxon>Cuscuta</taxon>
        <taxon>Cuscuta subgen. Grammica</taxon>
        <taxon>Cuscuta sect. Cleistogrammica</taxon>
    </lineage>
</organism>
<name>A0A484KAP8_9ASTE</name>
<dbReference type="PANTHER" id="PTHR46162">
    <property type="entry name" value="TRAF-LIKE FAMILY PROTEIN"/>
    <property type="match status" value="1"/>
</dbReference>
<feature type="domain" description="MATH" evidence="1">
    <location>
        <begin position="1"/>
        <end position="190"/>
    </location>
</feature>
<dbReference type="Gene3D" id="2.60.210.10">
    <property type="entry name" value="Apoptosis, Tumor Necrosis Factor Receptor Associated Protein 2, Chain A"/>
    <property type="match status" value="2"/>
</dbReference>
<protein>
    <recommendedName>
        <fullName evidence="1">MATH domain-containing protein</fullName>
    </recommendedName>
</protein>
<proteinExistence type="predicted"/>
<dbReference type="PROSITE" id="PS50144">
    <property type="entry name" value="MATH"/>
    <property type="match status" value="1"/>
</dbReference>
<keyword evidence="3" id="KW-1185">Reference proteome</keyword>